<dbReference type="Pfam" id="PF01381">
    <property type="entry name" value="HTH_3"/>
    <property type="match status" value="1"/>
</dbReference>
<dbReference type="SUPFAM" id="SSF47413">
    <property type="entry name" value="lambda repressor-like DNA-binding domains"/>
    <property type="match status" value="1"/>
</dbReference>
<reference evidence="3" key="1">
    <citation type="submission" date="2016-10" db="EMBL/GenBank/DDBJ databases">
        <authorList>
            <person name="Varghese N."/>
            <person name="Submissions S."/>
        </authorList>
    </citation>
    <scope>NUCLEOTIDE SEQUENCE [LARGE SCALE GENOMIC DNA]</scope>
    <source>
        <strain evidence="3">DSM 17038</strain>
    </source>
</reference>
<proteinExistence type="predicted"/>
<keyword evidence="3" id="KW-1185">Reference proteome</keyword>
<sequence>MGPEEYFTEGKKDNYLPAKAGRMPIPVNPVVYAALRAIYAGGPGCRWKSDSYGRPYYSYQARDGQINIFFDPPYPPYQGYMPWSSRDMEKAAELPKLHLSPRWQYIYMGSIREAVRNLSVETADVFLILMAEISRLHDPRYDTAMIRLEDIAAYRSVKIRHGSASNLYREFRDEILRLADLRLTMRWRDYKRGGNLIFGRERADKLLDIVDIEYKRDDTRWTSVSIRCGQALAGFLNPDGLRWVGYYSRALLQLNPYREGIAKKMGTYWIMIGVTAGKRGEKPRATPSTILDFCGEKVNWRNPGQTVDTFIKSHELLRGIGILEETPVLEPPDRNKGYFKKWLQTPLAVKLSDNLWRIEGKTNKKVLTRHRTPLNCQVPGNAEELQTTPHLIRQFRSVFGIHQEELARSVNVARQTLSNYERCRRKLPYEVAERILAVWERKSRQNHTHRPDQRAQLTNS</sequence>
<dbReference type="SMART" id="SM00530">
    <property type="entry name" value="HTH_XRE"/>
    <property type="match status" value="1"/>
</dbReference>
<dbReference type="EMBL" id="FOOX01000008">
    <property type="protein sequence ID" value="SFG69947.1"/>
    <property type="molecule type" value="Genomic_DNA"/>
</dbReference>
<protein>
    <submittedName>
        <fullName evidence="2">Helix-turn-helix</fullName>
    </submittedName>
</protein>
<dbReference type="Gene3D" id="1.10.260.40">
    <property type="entry name" value="lambda repressor-like DNA-binding domains"/>
    <property type="match status" value="1"/>
</dbReference>
<dbReference type="InterPro" id="IPR001387">
    <property type="entry name" value="Cro/C1-type_HTH"/>
</dbReference>
<evidence type="ECO:0000313" key="3">
    <source>
        <dbReference type="Proteomes" id="UP000199337"/>
    </source>
</evidence>
<dbReference type="InterPro" id="IPR010982">
    <property type="entry name" value="Lambda_DNA-bd_dom_sf"/>
</dbReference>
<feature type="domain" description="HTH cro/C1-type" evidence="1">
    <location>
        <begin position="392"/>
        <end position="438"/>
    </location>
</feature>
<dbReference type="RefSeq" id="WP_092471618.1">
    <property type="nucleotide sequence ID" value="NZ_FOOX01000008.1"/>
</dbReference>
<accession>A0A1I2U2Q1</accession>
<dbReference type="GO" id="GO:0003677">
    <property type="term" value="F:DNA binding"/>
    <property type="evidence" value="ECO:0007669"/>
    <property type="project" value="InterPro"/>
</dbReference>
<dbReference type="AlphaFoldDB" id="A0A1I2U2Q1"/>
<gene>
    <name evidence="2" type="ORF">SAMN05660649_02409</name>
</gene>
<organism evidence="2 3">
    <name type="scientific">Desulfotruncus arcticus DSM 17038</name>
    <dbReference type="NCBI Taxonomy" id="1121424"/>
    <lineage>
        <taxon>Bacteria</taxon>
        <taxon>Bacillati</taxon>
        <taxon>Bacillota</taxon>
        <taxon>Clostridia</taxon>
        <taxon>Eubacteriales</taxon>
        <taxon>Desulfallaceae</taxon>
        <taxon>Desulfotruncus</taxon>
    </lineage>
</organism>
<name>A0A1I2U2Q1_9FIRM</name>
<dbReference type="PROSITE" id="PS50943">
    <property type="entry name" value="HTH_CROC1"/>
    <property type="match status" value="1"/>
</dbReference>
<dbReference type="CDD" id="cd00093">
    <property type="entry name" value="HTH_XRE"/>
    <property type="match status" value="1"/>
</dbReference>
<dbReference type="Proteomes" id="UP000199337">
    <property type="component" value="Unassembled WGS sequence"/>
</dbReference>
<evidence type="ECO:0000259" key="1">
    <source>
        <dbReference type="PROSITE" id="PS50943"/>
    </source>
</evidence>
<evidence type="ECO:0000313" key="2">
    <source>
        <dbReference type="EMBL" id="SFG69947.1"/>
    </source>
</evidence>